<proteinExistence type="predicted"/>
<dbReference type="Pfam" id="PF04237">
    <property type="entry name" value="YjbR"/>
    <property type="match status" value="1"/>
</dbReference>
<dbReference type="PANTHER" id="PTHR35145:SF1">
    <property type="entry name" value="CYTOPLASMIC PROTEIN"/>
    <property type="match status" value="1"/>
</dbReference>
<dbReference type="RefSeq" id="WP_172245116.1">
    <property type="nucleotide sequence ID" value="NZ_BMDD01000004.1"/>
</dbReference>
<dbReference type="Proteomes" id="UP000605427">
    <property type="component" value="Unassembled WGS sequence"/>
</dbReference>
<comment type="caution">
    <text evidence="1">The sequence shown here is derived from an EMBL/GenBank/DDBJ whole genome shotgun (WGS) entry which is preliminary data.</text>
</comment>
<gene>
    <name evidence="1" type="ORF">GCM10007362_30660</name>
</gene>
<evidence type="ECO:0008006" key="3">
    <source>
        <dbReference type="Google" id="ProtNLM"/>
    </source>
</evidence>
<dbReference type="Gene3D" id="3.90.1150.30">
    <property type="match status" value="1"/>
</dbReference>
<dbReference type="EMBL" id="BMDD01000004">
    <property type="protein sequence ID" value="GGH81209.1"/>
    <property type="molecule type" value="Genomic_DNA"/>
</dbReference>
<dbReference type="InterPro" id="IPR058532">
    <property type="entry name" value="YjbR/MT2646/Rv2570-like"/>
</dbReference>
<evidence type="ECO:0000313" key="1">
    <source>
        <dbReference type="EMBL" id="GGH81209.1"/>
    </source>
</evidence>
<dbReference type="PANTHER" id="PTHR35145">
    <property type="entry name" value="CYTOPLASMIC PROTEIN-RELATED"/>
    <property type="match status" value="1"/>
</dbReference>
<name>A0ABQ1ZZE8_9BACL</name>
<accession>A0ABQ1ZZE8</accession>
<dbReference type="SUPFAM" id="SSF142906">
    <property type="entry name" value="YjbR-like"/>
    <property type="match status" value="1"/>
</dbReference>
<evidence type="ECO:0000313" key="2">
    <source>
        <dbReference type="Proteomes" id="UP000605427"/>
    </source>
</evidence>
<reference evidence="2" key="1">
    <citation type="journal article" date="2019" name="Int. J. Syst. Evol. Microbiol.">
        <title>The Global Catalogue of Microorganisms (GCM) 10K type strain sequencing project: providing services to taxonomists for standard genome sequencing and annotation.</title>
        <authorList>
            <consortium name="The Broad Institute Genomics Platform"/>
            <consortium name="The Broad Institute Genome Sequencing Center for Infectious Disease"/>
            <person name="Wu L."/>
            <person name="Ma J."/>
        </authorList>
    </citation>
    <scope>NUCLEOTIDE SEQUENCE [LARGE SCALE GENOMIC DNA]</scope>
    <source>
        <strain evidence="2">CCM 8702</strain>
    </source>
</reference>
<sequence>MLTDEWIRETSLALPGTEAFFKEEWGSLLYRVGGKYFGMRGQNSEGREILTLKCDPRLAEEYRERYAQIVSGYYSNKSHWNSILLEEEGLEADFVAGMIRHSYELVRRGLPKKVRDELPPLENEN</sequence>
<dbReference type="InterPro" id="IPR007351">
    <property type="entry name" value="YjbR"/>
</dbReference>
<organism evidence="1 2">
    <name type="scientific">Saccharibacillus endophyticus</name>
    <dbReference type="NCBI Taxonomy" id="2060666"/>
    <lineage>
        <taxon>Bacteria</taxon>
        <taxon>Bacillati</taxon>
        <taxon>Bacillota</taxon>
        <taxon>Bacilli</taxon>
        <taxon>Bacillales</taxon>
        <taxon>Paenibacillaceae</taxon>
        <taxon>Saccharibacillus</taxon>
    </lineage>
</organism>
<keyword evidence="2" id="KW-1185">Reference proteome</keyword>
<dbReference type="InterPro" id="IPR038056">
    <property type="entry name" value="YjbR-like_sf"/>
</dbReference>
<protein>
    <recommendedName>
        <fullName evidence="3">MmcQ/YjbR family DNA-binding protein</fullName>
    </recommendedName>
</protein>